<dbReference type="Proteomes" id="UP000242949">
    <property type="component" value="Unassembled WGS sequence"/>
</dbReference>
<protein>
    <recommendedName>
        <fullName evidence="1">DhaKLM operon coactivator DhaQ</fullName>
    </recommendedName>
</protein>
<dbReference type="AlphaFoldDB" id="A0A1G6KVS6"/>
<dbReference type="STRING" id="1612202.SAMN05421734_1075"/>
<dbReference type="EMBL" id="FMYI01000007">
    <property type="protein sequence ID" value="SDC35190.1"/>
    <property type="molecule type" value="Genomic_DNA"/>
</dbReference>
<dbReference type="NCBIfam" id="TIGR02362">
    <property type="entry name" value="dhaK1b"/>
    <property type="match status" value="1"/>
</dbReference>
<keyword evidence="3" id="KW-0808">Transferase</keyword>
<dbReference type="RefSeq" id="WP_090796115.1">
    <property type="nucleotide sequence ID" value="NZ_FMYI01000007.1"/>
</dbReference>
<gene>
    <name evidence="3" type="ORF">SAMN05421734_1075</name>
</gene>
<keyword evidence="4" id="KW-1185">Reference proteome</keyword>
<dbReference type="InterPro" id="IPR012735">
    <property type="entry name" value="DhaK_1b"/>
</dbReference>
<dbReference type="GO" id="GO:0005829">
    <property type="term" value="C:cytosol"/>
    <property type="evidence" value="ECO:0007669"/>
    <property type="project" value="TreeGrafter"/>
</dbReference>
<dbReference type="Gene3D" id="3.40.50.10440">
    <property type="entry name" value="Dihydroxyacetone kinase, domain 1"/>
    <property type="match status" value="1"/>
</dbReference>
<evidence type="ECO:0000313" key="3">
    <source>
        <dbReference type="EMBL" id="SDC35190.1"/>
    </source>
</evidence>
<reference evidence="4" key="1">
    <citation type="submission" date="2016-09" db="EMBL/GenBank/DDBJ databases">
        <authorList>
            <person name="Varghese N."/>
            <person name="Submissions S."/>
        </authorList>
    </citation>
    <scope>NUCLEOTIDE SEQUENCE [LARGE SCALE GENOMIC DNA]</scope>
    <source>
        <strain evidence="4">S5</strain>
    </source>
</reference>
<dbReference type="PANTHER" id="PTHR28629:SF4">
    <property type="entry name" value="TRIOKINASE_FMN CYCLASE"/>
    <property type="match status" value="1"/>
</dbReference>
<dbReference type="GO" id="GO:0019563">
    <property type="term" value="P:glycerol catabolic process"/>
    <property type="evidence" value="ECO:0007669"/>
    <property type="project" value="TreeGrafter"/>
</dbReference>
<evidence type="ECO:0000313" key="4">
    <source>
        <dbReference type="Proteomes" id="UP000242949"/>
    </source>
</evidence>
<organism evidence="3 4">
    <name type="scientific">Pelagirhabdus alkalitolerans</name>
    <dbReference type="NCBI Taxonomy" id="1612202"/>
    <lineage>
        <taxon>Bacteria</taxon>
        <taxon>Bacillati</taxon>
        <taxon>Bacillota</taxon>
        <taxon>Bacilli</taxon>
        <taxon>Bacillales</taxon>
        <taxon>Bacillaceae</taxon>
        <taxon>Pelagirhabdus</taxon>
    </lineage>
</organism>
<accession>A0A1G6KVS6</accession>
<dbReference type="FunFam" id="3.40.50.10440:FF:000001">
    <property type="entry name" value="Dihydroxyacetone kinase, DhaK subunit"/>
    <property type="match status" value="1"/>
</dbReference>
<dbReference type="SUPFAM" id="SSF82549">
    <property type="entry name" value="DAK1/DegV-like"/>
    <property type="match status" value="1"/>
</dbReference>
<proteinExistence type="predicted"/>
<name>A0A1G6KVS6_9BACI</name>
<feature type="domain" description="DhaK" evidence="2">
    <location>
        <begin position="7"/>
        <end position="329"/>
    </location>
</feature>
<sequence>MKAIINQTDNVVSDMLNGFYFEHQHRLTYDQDHQIISEALKTNQVALISGGGSGHEPAHFGYVADGMLTTSVSGRLFTPPSVEQILKAIQMSDVGDGVLLIVKNFASDVEMFQKAKEQAVTQGHSVETVIVDDDVSIEDQTHYKKRKRGVAGTIFVYKLLGAYARNGASLDTLKKVGDHITEQLHTLGVALSPAHLPVENQSTFTLDESEVYYGVGIHGEKGYRKEPFESSEQLAVELINKLKSIYMWKPGERFACLINGLGSTPLMEQYIFSHDVKRLMEIEGLKIDFFKVGTHMSSYNMAGISLSLLKLIEADWANYLQEPTNAPNW</sequence>
<dbReference type="Pfam" id="PF02733">
    <property type="entry name" value="Dak1"/>
    <property type="match status" value="1"/>
</dbReference>
<keyword evidence="3" id="KW-0418">Kinase</keyword>
<evidence type="ECO:0000259" key="2">
    <source>
        <dbReference type="PROSITE" id="PS51481"/>
    </source>
</evidence>
<dbReference type="InterPro" id="IPR004006">
    <property type="entry name" value="DhaK_dom"/>
</dbReference>
<dbReference type="PANTHER" id="PTHR28629">
    <property type="entry name" value="TRIOKINASE/FMN CYCLASE"/>
    <property type="match status" value="1"/>
</dbReference>
<dbReference type="GO" id="GO:0004371">
    <property type="term" value="F:glycerone kinase activity"/>
    <property type="evidence" value="ECO:0007669"/>
    <property type="project" value="UniProtKB-UniRule"/>
</dbReference>
<dbReference type="InterPro" id="IPR050861">
    <property type="entry name" value="Dihydroxyacetone_Kinase"/>
</dbReference>
<dbReference type="Gene3D" id="3.30.1180.20">
    <property type="entry name" value="Dihydroxyacetone kinase, domain 2"/>
    <property type="match status" value="1"/>
</dbReference>
<dbReference type="OrthoDB" id="9806345at2"/>
<dbReference type="PROSITE" id="PS51481">
    <property type="entry name" value="DHAK"/>
    <property type="match status" value="1"/>
</dbReference>
<evidence type="ECO:0000256" key="1">
    <source>
        <dbReference type="NCBIfam" id="TIGR02362"/>
    </source>
</evidence>